<protein>
    <recommendedName>
        <fullName evidence="1">Methyltransferase domain-containing protein</fullName>
    </recommendedName>
</protein>
<evidence type="ECO:0000259" key="1">
    <source>
        <dbReference type="Pfam" id="PF13649"/>
    </source>
</evidence>
<dbReference type="HOGENOM" id="CLU_073683_0_0_10"/>
<sequence length="253" mass="30015">MNMVKVFFRKVIFTVNKLIPLPTPIFRLCWRFFYQKESFVNSNSQMILHNVFDEIYRKKFWESEESYSGGGSTLKATQTIREKLEFLFVEKEIKTMLDIPCGDYNWMREVDKSNIKYIGADIVEDLIEQNKKCFGAYNISFLIKDLTRDPLPNVDLVFCKDCLQHLSYINIKRAINNIRNSGSKYLLVTTYPKTWKNWDILDGDYRPLNLRKYPLNFPKPELKILEQSKEEGVEIDKTMYLYKVSDLPLYSDL</sequence>
<dbReference type="InterPro" id="IPR041698">
    <property type="entry name" value="Methyltransf_25"/>
</dbReference>
<name>K5ZI55_9BACT</name>
<dbReference type="eggNOG" id="COG0438">
    <property type="taxonomic scope" value="Bacteria"/>
</dbReference>
<organism evidence="2 3">
    <name type="scientific">Parabacteroides johnsonii CL02T12C29</name>
    <dbReference type="NCBI Taxonomy" id="999419"/>
    <lineage>
        <taxon>Bacteria</taxon>
        <taxon>Pseudomonadati</taxon>
        <taxon>Bacteroidota</taxon>
        <taxon>Bacteroidia</taxon>
        <taxon>Bacteroidales</taxon>
        <taxon>Tannerellaceae</taxon>
        <taxon>Parabacteroides</taxon>
    </lineage>
</organism>
<dbReference type="PATRIC" id="fig|999419.3.peg.1445"/>
<evidence type="ECO:0000313" key="3">
    <source>
        <dbReference type="Proteomes" id="UP000001218"/>
    </source>
</evidence>
<proteinExistence type="predicted"/>
<dbReference type="Gene3D" id="3.40.50.150">
    <property type="entry name" value="Vaccinia Virus protein VP39"/>
    <property type="match status" value="1"/>
</dbReference>
<dbReference type="InterPro" id="IPR029063">
    <property type="entry name" value="SAM-dependent_MTases_sf"/>
</dbReference>
<accession>K5ZI55</accession>
<dbReference type="SUPFAM" id="SSF53335">
    <property type="entry name" value="S-adenosyl-L-methionine-dependent methyltransferases"/>
    <property type="match status" value="1"/>
</dbReference>
<feature type="domain" description="Methyltransferase" evidence="1">
    <location>
        <begin position="97"/>
        <end position="179"/>
    </location>
</feature>
<evidence type="ECO:0000313" key="2">
    <source>
        <dbReference type="EMBL" id="EKN11151.1"/>
    </source>
</evidence>
<dbReference type="Pfam" id="PF13649">
    <property type="entry name" value="Methyltransf_25"/>
    <property type="match status" value="1"/>
</dbReference>
<gene>
    <name evidence="2" type="ORF">HMPREF1077_01409</name>
</gene>
<dbReference type="AlphaFoldDB" id="K5ZI55"/>
<dbReference type="EMBL" id="AGZP01000015">
    <property type="protein sequence ID" value="EKN11151.1"/>
    <property type="molecule type" value="Genomic_DNA"/>
</dbReference>
<reference evidence="2 3" key="1">
    <citation type="submission" date="2012-02" db="EMBL/GenBank/DDBJ databases">
        <title>The Genome Sequence of Parabacteroides johnsonii CL02T12C29.</title>
        <authorList>
            <consortium name="The Broad Institute Genome Sequencing Platform"/>
            <person name="Earl A."/>
            <person name="Ward D."/>
            <person name="Feldgarden M."/>
            <person name="Gevers D."/>
            <person name="Zitomersky N.L."/>
            <person name="Coyne M.J."/>
            <person name="Comstock L.E."/>
            <person name="Young S.K."/>
            <person name="Zeng Q."/>
            <person name="Gargeya S."/>
            <person name="Fitzgerald M."/>
            <person name="Haas B."/>
            <person name="Abouelleil A."/>
            <person name="Alvarado L."/>
            <person name="Arachchi H.M."/>
            <person name="Berlin A."/>
            <person name="Chapman S.B."/>
            <person name="Gearin G."/>
            <person name="Goldberg J."/>
            <person name="Griggs A."/>
            <person name="Gujja S."/>
            <person name="Hansen M."/>
            <person name="Heiman D."/>
            <person name="Howarth C."/>
            <person name="Larimer J."/>
            <person name="Lui A."/>
            <person name="MacDonald P.J.P."/>
            <person name="McCowen C."/>
            <person name="Montmayeur A."/>
            <person name="Murphy C."/>
            <person name="Neiman D."/>
            <person name="Pearson M."/>
            <person name="Priest M."/>
            <person name="Roberts A."/>
            <person name="Saif S."/>
            <person name="Shea T."/>
            <person name="Sisk P."/>
            <person name="Stolte C."/>
            <person name="Sykes S."/>
            <person name="Wortman J."/>
            <person name="Nusbaum C."/>
            <person name="Birren B."/>
        </authorList>
    </citation>
    <scope>NUCLEOTIDE SEQUENCE [LARGE SCALE GENOMIC DNA]</scope>
    <source>
        <strain evidence="2 3">CL02T12C29</strain>
    </source>
</reference>
<comment type="caution">
    <text evidence="2">The sequence shown here is derived from an EMBL/GenBank/DDBJ whole genome shotgun (WGS) entry which is preliminary data.</text>
</comment>
<dbReference type="Proteomes" id="UP000001218">
    <property type="component" value="Unassembled WGS sequence"/>
</dbReference>